<dbReference type="Pfam" id="PF00512">
    <property type="entry name" value="HisKA"/>
    <property type="match status" value="1"/>
</dbReference>
<evidence type="ECO:0000259" key="17">
    <source>
        <dbReference type="PROSITE" id="PS50112"/>
    </source>
</evidence>
<dbReference type="InterPro" id="IPR004358">
    <property type="entry name" value="Sig_transdc_His_kin-like_C"/>
</dbReference>
<organism evidence="19 20">
    <name type="scientific">Thiobacillus denitrificans (strain ATCC 25259 / T1)</name>
    <dbReference type="NCBI Taxonomy" id="292415"/>
    <lineage>
        <taxon>Bacteria</taxon>
        <taxon>Pseudomonadati</taxon>
        <taxon>Pseudomonadota</taxon>
        <taxon>Betaproteobacteria</taxon>
        <taxon>Nitrosomonadales</taxon>
        <taxon>Thiobacillaceae</taxon>
        <taxon>Thiobacillus</taxon>
    </lineage>
</organism>
<dbReference type="InterPro" id="IPR036097">
    <property type="entry name" value="HisK_dim/P_sf"/>
</dbReference>
<dbReference type="InterPro" id="IPR000700">
    <property type="entry name" value="PAS-assoc_C"/>
</dbReference>
<keyword evidence="7 15" id="KW-0812">Transmembrane</keyword>
<feature type="domain" description="PAC" evidence="18">
    <location>
        <begin position="572"/>
        <end position="623"/>
    </location>
</feature>
<dbReference type="InterPro" id="IPR036890">
    <property type="entry name" value="HATPase_C_sf"/>
</dbReference>
<dbReference type="GO" id="GO:0005886">
    <property type="term" value="C:plasma membrane"/>
    <property type="evidence" value="ECO:0007669"/>
    <property type="project" value="UniProtKB-SubCell"/>
</dbReference>
<evidence type="ECO:0000256" key="8">
    <source>
        <dbReference type="ARBA" id="ARBA00022741"/>
    </source>
</evidence>
<feature type="region of interest" description="Disordered" evidence="14">
    <location>
        <begin position="235"/>
        <end position="269"/>
    </location>
</feature>
<evidence type="ECO:0000256" key="1">
    <source>
        <dbReference type="ARBA" id="ARBA00000085"/>
    </source>
</evidence>
<dbReference type="InterPro" id="IPR050351">
    <property type="entry name" value="BphY/WalK/GraS-like"/>
</dbReference>
<dbReference type="Pfam" id="PF21623">
    <property type="entry name" value="HK_sensor_dom_bact"/>
    <property type="match status" value="1"/>
</dbReference>
<dbReference type="SUPFAM" id="SSF103190">
    <property type="entry name" value="Sensory domain-like"/>
    <property type="match status" value="2"/>
</dbReference>
<dbReference type="PROSITE" id="PS50112">
    <property type="entry name" value="PAS"/>
    <property type="match status" value="1"/>
</dbReference>
<dbReference type="InterPro" id="IPR003661">
    <property type="entry name" value="HisK_dim/P_dom"/>
</dbReference>
<dbReference type="SMART" id="SM00086">
    <property type="entry name" value="PAC"/>
    <property type="match status" value="2"/>
</dbReference>
<dbReference type="InterPro" id="IPR003594">
    <property type="entry name" value="HATPase_dom"/>
</dbReference>
<dbReference type="SUPFAM" id="SSF55874">
    <property type="entry name" value="ATPase domain of HSP90 chaperone/DNA topoisomerase II/histidine kinase"/>
    <property type="match status" value="1"/>
</dbReference>
<evidence type="ECO:0000256" key="6">
    <source>
        <dbReference type="ARBA" id="ARBA00022679"/>
    </source>
</evidence>
<dbReference type="InterPro" id="IPR000014">
    <property type="entry name" value="PAS"/>
</dbReference>
<reference evidence="19 20" key="1">
    <citation type="journal article" date="2006" name="J. Bacteriol.">
        <title>The genome sequence of the obligately chemolithoautotrophic, facultatively anaerobic bacterium Thiobacillus denitrificans.</title>
        <authorList>
            <person name="Beller H.R."/>
            <person name="Chain P.S."/>
            <person name="Letain T.E."/>
            <person name="Chakicherla A."/>
            <person name="Larimer F.W."/>
            <person name="Richardson P.M."/>
            <person name="Coleman M.A."/>
            <person name="Wood A.P."/>
            <person name="Kelly D.P."/>
        </authorList>
    </citation>
    <scope>NUCLEOTIDE SEQUENCE [LARGE SCALE GENOMIC DNA]</scope>
    <source>
        <strain evidence="19 20">ATCC 25259</strain>
    </source>
</reference>
<evidence type="ECO:0000259" key="16">
    <source>
        <dbReference type="PROSITE" id="PS50109"/>
    </source>
</evidence>
<evidence type="ECO:0000256" key="7">
    <source>
        <dbReference type="ARBA" id="ARBA00022692"/>
    </source>
</evidence>
<keyword evidence="20" id="KW-1185">Reference proteome</keyword>
<evidence type="ECO:0000313" key="20">
    <source>
        <dbReference type="Proteomes" id="UP000008291"/>
    </source>
</evidence>
<dbReference type="NCBIfam" id="TIGR00229">
    <property type="entry name" value="sensory_box"/>
    <property type="match status" value="2"/>
</dbReference>
<dbReference type="GO" id="GO:0006355">
    <property type="term" value="P:regulation of DNA-templated transcription"/>
    <property type="evidence" value="ECO:0007669"/>
    <property type="project" value="InterPro"/>
</dbReference>
<dbReference type="Gene3D" id="3.30.450.20">
    <property type="entry name" value="PAS domain"/>
    <property type="match status" value="4"/>
</dbReference>
<evidence type="ECO:0000256" key="13">
    <source>
        <dbReference type="ARBA" id="ARBA00023136"/>
    </source>
</evidence>
<dbReference type="GO" id="GO:0030295">
    <property type="term" value="F:protein kinase activator activity"/>
    <property type="evidence" value="ECO:0007669"/>
    <property type="project" value="TreeGrafter"/>
</dbReference>
<dbReference type="RefSeq" id="WP_011311705.1">
    <property type="nucleotide sequence ID" value="NC_007404.1"/>
</dbReference>
<comment type="subcellular location">
    <subcellularLocation>
        <location evidence="2">Cell inner membrane</location>
        <topology evidence="2">Multi-pass membrane protein</topology>
    </subcellularLocation>
</comment>
<dbReference type="InterPro" id="IPR035965">
    <property type="entry name" value="PAS-like_dom_sf"/>
</dbReference>
<dbReference type="PROSITE" id="PS50109">
    <property type="entry name" value="HIS_KIN"/>
    <property type="match status" value="1"/>
</dbReference>
<dbReference type="InterPro" id="IPR048760">
    <property type="entry name" value="VP0354-like_sensor_dom"/>
</dbReference>
<keyword evidence="9 19" id="KW-0418">Kinase</keyword>
<feature type="domain" description="PAS" evidence="17">
    <location>
        <begin position="371"/>
        <end position="425"/>
    </location>
</feature>
<keyword evidence="6" id="KW-0808">Transferase</keyword>
<dbReference type="Pfam" id="PF13188">
    <property type="entry name" value="PAS_8"/>
    <property type="match status" value="1"/>
</dbReference>
<keyword evidence="12" id="KW-0902">Two-component regulatory system</keyword>
<keyword evidence="13 15" id="KW-0472">Membrane</keyword>
<dbReference type="eggNOG" id="COG3852">
    <property type="taxonomic scope" value="Bacteria"/>
</dbReference>
<dbReference type="AlphaFoldDB" id="Q3SJL1"/>
<dbReference type="GO" id="GO:0000155">
    <property type="term" value="F:phosphorelay sensor kinase activity"/>
    <property type="evidence" value="ECO:0007669"/>
    <property type="project" value="InterPro"/>
</dbReference>
<dbReference type="Gene3D" id="3.30.565.10">
    <property type="entry name" value="Histidine kinase-like ATPase, C-terminal domain"/>
    <property type="match status" value="1"/>
</dbReference>
<evidence type="ECO:0000313" key="19">
    <source>
        <dbReference type="EMBL" id="AAZ97146.1"/>
    </source>
</evidence>
<dbReference type="SMART" id="SM00388">
    <property type="entry name" value="HisKA"/>
    <property type="match status" value="1"/>
</dbReference>
<dbReference type="PANTHER" id="PTHR42878">
    <property type="entry name" value="TWO-COMPONENT HISTIDINE KINASE"/>
    <property type="match status" value="1"/>
</dbReference>
<evidence type="ECO:0000256" key="3">
    <source>
        <dbReference type="ARBA" id="ARBA00012438"/>
    </source>
</evidence>
<dbReference type="PRINTS" id="PR00344">
    <property type="entry name" value="BCTRLSENSOR"/>
</dbReference>
<keyword evidence="8" id="KW-0547">Nucleotide-binding</keyword>
<evidence type="ECO:0000256" key="5">
    <source>
        <dbReference type="ARBA" id="ARBA00022553"/>
    </source>
</evidence>
<dbReference type="KEGG" id="tbd:Tbd_1193"/>
<evidence type="ECO:0000256" key="10">
    <source>
        <dbReference type="ARBA" id="ARBA00022840"/>
    </source>
</evidence>
<dbReference type="STRING" id="292415.Tbd_1193"/>
<dbReference type="FunFam" id="1.10.287.130:FF:000070">
    <property type="entry name" value="Histidine kinase sensor protein"/>
    <property type="match status" value="1"/>
</dbReference>
<dbReference type="HOGENOM" id="CLU_016689_0_0_4"/>
<evidence type="ECO:0000256" key="15">
    <source>
        <dbReference type="SAM" id="Phobius"/>
    </source>
</evidence>
<dbReference type="FunFam" id="3.30.565.10:FF:000006">
    <property type="entry name" value="Sensor histidine kinase WalK"/>
    <property type="match status" value="1"/>
</dbReference>
<dbReference type="InterPro" id="IPR005467">
    <property type="entry name" value="His_kinase_dom"/>
</dbReference>
<feature type="transmembrane region" description="Helical" evidence="15">
    <location>
        <begin position="24"/>
        <end position="44"/>
    </location>
</feature>
<evidence type="ECO:0000256" key="14">
    <source>
        <dbReference type="SAM" id="MobiDB-lite"/>
    </source>
</evidence>
<dbReference type="SUPFAM" id="SSF47384">
    <property type="entry name" value="Homodimeric domain of signal transducing histidine kinase"/>
    <property type="match status" value="1"/>
</dbReference>
<dbReference type="GO" id="GO:0005524">
    <property type="term" value="F:ATP binding"/>
    <property type="evidence" value="ECO:0007669"/>
    <property type="project" value="UniProtKB-KW"/>
</dbReference>
<dbReference type="EC" id="2.7.13.3" evidence="3"/>
<dbReference type="PROSITE" id="PS50113">
    <property type="entry name" value="PAC"/>
    <property type="match status" value="2"/>
</dbReference>
<evidence type="ECO:0000256" key="11">
    <source>
        <dbReference type="ARBA" id="ARBA00022989"/>
    </source>
</evidence>
<dbReference type="EMBL" id="CP000116">
    <property type="protein sequence ID" value="AAZ97146.1"/>
    <property type="molecule type" value="Genomic_DNA"/>
</dbReference>
<keyword evidence="4" id="KW-1003">Cell membrane</keyword>
<dbReference type="SMART" id="SM00387">
    <property type="entry name" value="HATPase_c"/>
    <property type="match status" value="1"/>
</dbReference>
<proteinExistence type="predicted"/>
<dbReference type="Proteomes" id="UP000008291">
    <property type="component" value="Chromosome"/>
</dbReference>
<dbReference type="PANTHER" id="PTHR42878:SF15">
    <property type="entry name" value="BACTERIOPHYTOCHROME"/>
    <property type="match status" value="1"/>
</dbReference>
<protein>
    <recommendedName>
        <fullName evidence="3">histidine kinase</fullName>
        <ecNumber evidence="3">2.7.13.3</ecNumber>
    </recommendedName>
</protein>
<dbReference type="InterPro" id="IPR001610">
    <property type="entry name" value="PAC"/>
</dbReference>
<gene>
    <name evidence="19" type="ordered locus">Tbd_1193</name>
</gene>
<dbReference type="CDD" id="cd00082">
    <property type="entry name" value="HisKA"/>
    <property type="match status" value="1"/>
</dbReference>
<keyword evidence="11 15" id="KW-1133">Transmembrane helix</keyword>
<dbReference type="CDD" id="cd00130">
    <property type="entry name" value="PAS"/>
    <property type="match status" value="1"/>
</dbReference>
<dbReference type="eggNOG" id="COG4251">
    <property type="taxonomic scope" value="Bacteria"/>
</dbReference>
<evidence type="ECO:0000256" key="2">
    <source>
        <dbReference type="ARBA" id="ARBA00004429"/>
    </source>
</evidence>
<dbReference type="GO" id="GO:0000156">
    <property type="term" value="F:phosphorelay response regulator activity"/>
    <property type="evidence" value="ECO:0007669"/>
    <property type="project" value="TreeGrafter"/>
</dbReference>
<name>Q3SJL1_THIDA</name>
<dbReference type="InterPro" id="IPR029151">
    <property type="entry name" value="Sensor-like_sf"/>
</dbReference>
<evidence type="ECO:0000256" key="12">
    <source>
        <dbReference type="ARBA" id="ARBA00023012"/>
    </source>
</evidence>
<dbReference type="SMART" id="SM00091">
    <property type="entry name" value="PAS"/>
    <property type="match status" value="2"/>
</dbReference>
<feature type="domain" description="PAC" evidence="18">
    <location>
        <begin position="448"/>
        <end position="498"/>
    </location>
</feature>
<dbReference type="GO" id="GO:0007234">
    <property type="term" value="P:osmosensory signaling via phosphorelay pathway"/>
    <property type="evidence" value="ECO:0007669"/>
    <property type="project" value="TreeGrafter"/>
</dbReference>
<keyword evidence="5" id="KW-0597">Phosphoprotein</keyword>
<dbReference type="OrthoDB" id="8552871at2"/>
<dbReference type="Pfam" id="PF02518">
    <property type="entry name" value="HATPase_c"/>
    <property type="match status" value="1"/>
</dbReference>
<evidence type="ECO:0000259" key="18">
    <source>
        <dbReference type="PROSITE" id="PS50113"/>
    </source>
</evidence>
<feature type="domain" description="Histidine kinase" evidence="16">
    <location>
        <begin position="641"/>
        <end position="855"/>
    </location>
</feature>
<evidence type="ECO:0000256" key="9">
    <source>
        <dbReference type="ARBA" id="ARBA00022777"/>
    </source>
</evidence>
<dbReference type="Pfam" id="PF00989">
    <property type="entry name" value="PAS"/>
    <property type="match status" value="1"/>
</dbReference>
<feature type="compositionally biased region" description="Basic and acidic residues" evidence="14">
    <location>
        <begin position="245"/>
        <end position="269"/>
    </location>
</feature>
<evidence type="ECO:0000256" key="4">
    <source>
        <dbReference type="ARBA" id="ARBA00022475"/>
    </source>
</evidence>
<comment type="catalytic activity">
    <reaction evidence="1">
        <text>ATP + protein L-histidine = ADP + protein N-phospho-L-histidine.</text>
        <dbReference type="EC" id="2.7.13.3"/>
    </reaction>
</comment>
<feature type="transmembrane region" description="Helical" evidence="15">
    <location>
        <begin position="336"/>
        <end position="359"/>
    </location>
</feature>
<accession>Q3SJL1</accession>
<dbReference type="Gene3D" id="1.10.287.130">
    <property type="match status" value="1"/>
</dbReference>
<dbReference type="SUPFAM" id="SSF55785">
    <property type="entry name" value="PYP-like sensor domain (PAS domain)"/>
    <property type="match status" value="2"/>
</dbReference>
<sequence length="857" mass="95452">MQAVDAASQRPESAWQPAFVRRFLAIWLPGLLVLGAVIWAFYAVQAKSALALLKAAEREAIQLSVQASQSESADVRSDLLYLSDQYTLLDDMTRAESDVHAGLAARYSAFATRKKVYDRLRLLDLRGREAVRVDWNDGSPLGVARERLRDASGSADFHAMLALERDEIYVSRLDLDGGQATPARPLKPTLRLATPVYDRQGNRRGIIVLDYLVELFLDRLRNIRESDRQPRSIRLLSADGYTLPDQEKPDGPDPMGQRETESRLGERDPQAWQRIGSGAAEGQFVTGQGLYTYAWIDPLSPPGAAPADADTRRALLLAYKPAAAVDAIGGTLKQRLWLVFGVLALLFTFAAWAITFYSMRRRMAEENVRASEARFRALLESAPDAIVIADPKGRIELANAQAEKYFGYTRDELLHQSIEILVPESLRDRHVSHRANYAADPYPRPMGAGLELFGRRKDGSEFPIEISLSPLQTPQGMVVTAIIRDISARKQIERQRKDAQTRYRELMDNLPVGVYRKTAGADGRFLEVNPALVSMLEADSAAALLERPLATFRTAEGRPLFGGDERQLDAVVNAEIELLTLKGRPFHGAISARLRREADGRTYYDGIIEDVTARKEIERQLESRTAELEAINRELEAFSYSVSHDLRAPLRAIDGFSRILLTDYTERLDETGRDRLGRIRRAAQHMGTLIDDLLKLSRVTRTELKPEDVDMSALAEDVANDLRRQTPEHEVAFSIAPALHANGDRGLLRIVLDNLLGNAWKFTGGRPDARVSLDVDLRGGQTVYVVSDNGAGFDMAYADKLFGVFQRLHDVKEFPGTGIGLATVQRIVHKHGGRIWAESEVGRGARFYFTLEAEGGA</sequence>
<keyword evidence="10" id="KW-0067">ATP-binding</keyword>
<dbReference type="InterPro" id="IPR013767">
    <property type="entry name" value="PAS_fold"/>
</dbReference>